<dbReference type="Gene3D" id="1.10.260.40">
    <property type="entry name" value="lambda repressor-like DNA-binding domains"/>
    <property type="match status" value="1"/>
</dbReference>
<organism evidence="2 3">
    <name type="scientific">Streptomyces galilaeus</name>
    <dbReference type="NCBI Taxonomy" id="33899"/>
    <lineage>
        <taxon>Bacteria</taxon>
        <taxon>Bacillati</taxon>
        <taxon>Actinomycetota</taxon>
        <taxon>Actinomycetes</taxon>
        <taxon>Kitasatosporales</taxon>
        <taxon>Streptomycetaceae</taxon>
        <taxon>Streptomyces</taxon>
    </lineage>
</organism>
<gene>
    <name evidence="2" type="ORF">ACKI1S_42690</name>
</gene>
<sequence>MFAEDRFGRRLRKEREDRGMTQADIARVLADEHDLKLHPTAVAKMEQRDSEKPRVIRLSEARAIADMFGLTVDEMTSTADQEIEALAREFVLLGKEADIIRSMTAKAMSRLQDLTESLVVPEDQLTPAIRQARQQIANSLNSLDGEHRVRIESGQEFIRNLRLKAMSASGTDAPKASVEGLRGLQLSATRAQWMRVMHRLYPAITQRMLTESLKADKLQVNTRLAAMLEPPEDTGTNWALAAVFAHGLWGHGAAEELDDRVARKMQENPDSSIRFTRHAALTEMAVEVQEEMESRWEVVAAMQQDLEPIWGNPDQLEKWIADTDAEETHNQQD</sequence>
<dbReference type="InterPro" id="IPR010982">
    <property type="entry name" value="Lambda_DNA-bd_dom_sf"/>
</dbReference>
<evidence type="ECO:0000313" key="2">
    <source>
        <dbReference type="EMBL" id="MFM9652797.1"/>
    </source>
</evidence>
<name>A0ABW9IY16_STRGJ</name>
<dbReference type="InterPro" id="IPR001387">
    <property type="entry name" value="Cro/C1-type_HTH"/>
</dbReference>
<dbReference type="CDD" id="cd00093">
    <property type="entry name" value="HTH_XRE"/>
    <property type="match status" value="1"/>
</dbReference>
<protein>
    <submittedName>
        <fullName evidence="2">Helix-turn-helix domain-containing protein</fullName>
    </submittedName>
</protein>
<evidence type="ECO:0000259" key="1">
    <source>
        <dbReference type="SMART" id="SM00530"/>
    </source>
</evidence>
<reference evidence="2 3" key="1">
    <citation type="submission" date="2024-12" db="EMBL/GenBank/DDBJ databases">
        <title>Forecasting of Potato common scab and diversities of Pathogenic streptomyces spp. in china.</title>
        <authorList>
            <person name="Handique U."/>
            <person name="Wu J."/>
        </authorList>
    </citation>
    <scope>NUCLEOTIDE SEQUENCE [LARGE SCALE GENOMIC DNA]</scope>
    <source>
        <strain evidence="2 3">ZRIMU1585</strain>
    </source>
</reference>
<keyword evidence="3" id="KW-1185">Reference proteome</keyword>
<dbReference type="SMART" id="SM00530">
    <property type="entry name" value="HTH_XRE"/>
    <property type="match status" value="1"/>
</dbReference>
<comment type="caution">
    <text evidence="2">The sequence shown here is derived from an EMBL/GenBank/DDBJ whole genome shotgun (WGS) entry which is preliminary data.</text>
</comment>
<evidence type="ECO:0000313" key="3">
    <source>
        <dbReference type="Proteomes" id="UP001631993"/>
    </source>
</evidence>
<dbReference type="EMBL" id="JBJVNE010000032">
    <property type="protein sequence ID" value="MFM9652797.1"/>
    <property type="molecule type" value="Genomic_DNA"/>
</dbReference>
<dbReference type="SUPFAM" id="SSF47413">
    <property type="entry name" value="lambda repressor-like DNA-binding domains"/>
    <property type="match status" value="1"/>
</dbReference>
<dbReference type="RefSeq" id="WP_409097791.1">
    <property type="nucleotide sequence ID" value="NZ_JBJVNE010000032.1"/>
</dbReference>
<accession>A0ABW9IY16</accession>
<dbReference type="Proteomes" id="UP001631993">
    <property type="component" value="Unassembled WGS sequence"/>
</dbReference>
<proteinExistence type="predicted"/>
<feature type="domain" description="HTH cro/C1-type" evidence="1">
    <location>
        <begin position="10"/>
        <end position="75"/>
    </location>
</feature>